<dbReference type="Pfam" id="PF00393">
    <property type="entry name" value="6PGD"/>
    <property type="match status" value="1"/>
</dbReference>
<proteinExistence type="inferred from homology"/>
<evidence type="ECO:0000313" key="18">
    <source>
        <dbReference type="EMBL" id="GLQ72334.1"/>
    </source>
</evidence>
<dbReference type="GO" id="GO:0019521">
    <property type="term" value="P:D-gluconate metabolic process"/>
    <property type="evidence" value="ECO:0007669"/>
    <property type="project" value="UniProtKB-KW"/>
</dbReference>
<feature type="domain" description="6-phosphogluconate dehydrogenase C-terminal" evidence="17">
    <location>
        <begin position="192"/>
        <end position="493"/>
    </location>
</feature>
<dbReference type="EMBL" id="BSNX01000013">
    <property type="protein sequence ID" value="GLQ72334.1"/>
    <property type="molecule type" value="Genomic_DNA"/>
</dbReference>
<reference evidence="19" key="1">
    <citation type="journal article" date="2019" name="Int. J. Syst. Evol. Microbiol.">
        <title>The Global Catalogue of Microorganisms (GCM) 10K type strain sequencing project: providing services to taxonomists for standard genome sequencing and annotation.</title>
        <authorList>
            <consortium name="The Broad Institute Genomics Platform"/>
            <consortium name="The Broad Institute Genome Sequencing Center for Infectious Disease"/>
            <person name="Wu L."/>
            <person name="Ma J."/>
        </authorList>
    </citation>
    <scope>NUCLEOTIDE SEQUENCE [LARGE SCALE GENOMIC DNA]</scope>
    <source>
        <strain evidence="19">NBRC 15640</strain>
    </source>
</reference>
<dbReference type="NCBIfam" id="TIGR00873">
    <property type="entry name" value="gnd"/>
    <property type="match status" value="1"/>
</dbReference>
<dbReference type="PANTHER" id="PTHR11811">
    <property type="entry name" value="6-PHOSPHOGLUCONATE DEHYDROGENASE"/>
    <property type="match status" value="1"/>
</dbReference>
<dbReference type="SUPFAM" id="SSF48179">
    <property type="entry name" value="6-phosphogluconate dehydrogenase C-terminal domain-like"/>
    <property type="match status" value="1"/>
</dbReference>
<dbReference type="InterPro" id="IPR006113">
    <property type="entry name" value="6PGDH_Gnd/GntZ"/>
</dbReference>
<feature type="active site" description="Proton donor" evidence="13">
    <location>
        <position position="203"/>
    </location>
</feature>
<keyword evidence="9 15" id="KW-0311">Gluconate utilization</keyword>
<feature type="binding site" evidence="14">
    <location>
        <position position="475"/>
    </location>
    <ligand>
        <name>substrate</name>
        <note>ligand shared between dimeric partners</note>
    </ligand>
</feature>
<evidence type="ECO:0000256" key="15">
    <source>
        <dbReference type="RuleBase" id="RU000485"/>
    </source>
</evidence>
<dbReference type="InterPro" id="IPR006115">
    <property type="entry name" value="6PGDH_NADP-bd"/>
</dbReference>
<dbReference type="InterPro" id="IPR008927">
    <property type="entry name" value="6-PGluconate_DH-like_C_sf"/>
</dbReference>
<dbReference type="GO" id="GO:0004616">
    <property type="term" value="F:phosphogluconate dehydrogenase (decarboxylating) activity"/>
    <property type="evidence" value="ECO:0007669"/>
    <property type="project" value="UniProtKB-EC"/>
</dbReference>
<dbReference type="PIRSF" id="PIRSF000109">
    <property type="entry name" value="6PGD"/>
    <property type="match status" value="1"/>
</dbReference>
<evidence type="ECO:0000256" key="12">
    <source>
        <dbReference type="PIRNR" id="PIRNR000109"/>
    </source>
</evidence>
<evidence type="ECO:0000256" key="7">
    <source>
        <dbReference type="ARBA" id="ARBA00022857"/>
    </source>
</evidence>
<feature type="binding site" description="in other chain" evidence="14">
    <location>
        <begin position="199"/>
        <end position="200"/>
    </location>
    <ligand>
        <name>substrate</name>
        <note>ligand shared between dimeric partners</note>
    </ligand>
</feature>
<comment type="catalytic activity">
    <reaction evidence="11 12 15">
        <text>6-phospho-D-gluconate + NADP(+) = D-ribulose 5-phosphate + CO2 + NADPH</text>
        <dbReference type="Rhea" id="RHEA:10116"/>
        <dbReference type="ChEBI" id="CHEBI:16526"/>
        <dbReference type="ChEBI" id="CHEBI:57783"/>
        <dbReference type="ChEBI" id="CHEBI:58121"/>
        <dbReference type="ChEBI" id="CHEBI:58349"/>
        <dbReference type="ChEBI" id="CHEBI:58759"/>
        <dbReference type="EC" id="1.1.1.44"/>
    </reaction>
</comment>
<dbReference type="InterPro" id="IPR006114">
    <property type="entry name" value="6PGDH_C"/>
</dbReference>
<dbReference type="NCBIfam" id="NF006765">
    <property type="entry name" value="PRK09287.1"/>
    <property type="match status" value="1"/>
</dbReference>
<dbReference type="FunFam" id="1.10.1040.10:FF:000032">
    <property type="entry name" value="6-phosphogluconate dehydrogenase, decarboxylating"/>
    <property type="match status" value="1"/>
</dbReference>
<sequence length="503" mass="54992">MGEIKTVSVVGLGVMGKSLALNLLENDYSVIGFDLNTNLVQRAHSEAENLATSAKFFPASAISAIISGSQSPRIVILSVPAGDVVDHAIEDLLEAGLSEYDIVIDTGNSLWTDSISREDKYNGRVRFFTTAVSGGEMGARFGPSLMPSGNVEDWKMVRPILEAISAKYSDSVTKDDATSSPCCAYIGPAGSGHYVKMVHNGIEYADMQLICEAYHLLRDALDLNASEIAKVFERWNQGVLSSYLLEVSAEVLQHQDDKSGKPFVDIVLDKAEQKGTGLWTALNSLQVGCPAPSLTEAVYARTLSAQKALRQSISQSASKILSQPSAHESCSANRETFINNLHDAMYCAKISIYAQGFDLMRVTALEQNWDLNFTEIAQIWRAGCIIRADLLNPIATAFAEGGHGQSKLKHLFLDRSIHKVLQDNQEGWRKSVVSAVSSGVPIPVIASCLNYFDSLQCDALPANLLQAQRDYFGSHGYSRTDESEDKKYHTTWHSHSKEEVRTS</sequence>
<dbReference type="Gene3D" id="1.10.1040.10">
    <property type="entry name" value="N-(1-d-carboxylethyl)-l-norvaline Dehydrogenase, domain 2"/>
    <property type="match status" value="1"/>
</dbReference>
<feature type="compositionally biased region" description="Basic and acidic residues" evidence="16">
    <location>
        <begin position="479"/>
        <end position="488"/>
    </location>
</feature>
<dbReference type="Proteomes" id="UP001156690">
    <property type="component" value="Unassembled WGS sequence"/>
</dbReference>
<evidence type="ECO:0000256" key="3">
    <source>
        <dbReference type="ARBA" id="ARBA00008419"/>
    </source>
</evidence>
<evidence type="ECO:0000256" key="14">
    <source>
        <dbReference type="PIRSR" id="PIRSR000109-2"/>
    </source>
</evidence>
<dbReference type="Gene3D" id="1.20.5.320">
    <property type="entry name" value="6-Phosphogluconate Dehydrogenase, domain 3"/>
    <property type="match status" value="1"/>
</dbReference>
<evidence type="ECO:0000256" key="16">
    <source>
        <dbReference type="SAM" id="MobiDB-lite"/>
    </source>
</evidence>
<dbReference type="Pfam" id="PF03446">
    <property type="entry name" value="NAD_binding_2"/>
    <property type="match status" value="1"/>
</dbReference>
<keyword evidence="7 12" id="KW-0521">NADP</keyword>
<comment type="function">
    <text evidence="1 12">Catalyzes the oxidative decarboxylation of 6-phosphogluconate to ribulose 5-phosphate and CO(2), with concomitant reduction of NADP to NADPH.</text>
</comment>
<feature type="binding site" description="in other chain" evidence="14">
    <location>
        <position position="274"/>
    </location>
    <ligand>
        <name>substrate</name>
        <note>ligand shared between dimeric partners</note>
    </ligand>
</feature>
<dbReference type="InterPro" id="IPR013328">
    <property type="entry name" value="6PGD_dom2"/>
</dbReference>
<evidence type="ECO:0000259" key="17">
    <source>
        <dbReference type="SMART" id="SM01350"/>
    </source>
</evidence>
<feature type="binding site" description="in other chain" evidence="14">
    <location>
        <begin position="133"/>
        <end position="135"/>
    </location>
    <ligand>
        <name>substrate</name>
        <note>ligand shared between dimeric partners</note>
    </ligand>
</feature>
<keyword evidence="10 12" id="KW-0570">Pentose shunt</keyword>
<dbReference type="GO" id="GO:0050661">
    <property type="term" value="F:NADP binding"/>
    <property type="evidence" value="ECO:0007669"/>
    <property type="project" value="InterPro"/>
</dbReference>
<feature type="active site" description="Proton acceptor" evidence="13">
    <location>
        <position position="196"/>
    </location>
</feature>
<keyword evidence="19" id="KW-1185">Reference proteome</keyword>
<evidence type="ECO:0000256" key="4">
    <source>
        <dbReference type="ARBA" id="ARBA00011738"/>
    </source>
</evidence>
<evidence type="ECO:0000256" key="10">
    <source>
        <dbReference type="ARBA" id="ARBA00023126"/>
    </source>
</evidence>
<dbReference type="PRINTS" id="PR00076">
    <property type="entry name" value="6PGDHDRGNASE"/>
</dbReference>
<dbReference type="InterPro" id="IPR006184">
    <property type="entry name" value="6PGdom_BS"/>
</dbReference>
<comment type="pathway">
    <text evidence="2 12 15">Carbohydrate degradation; pentose phosphate pathway; D-ribulose 5-phosphate from D-glucose 6-phosphate (oxidative stage): step 3/3.</text>
</comment>
<dbReference type="SUPFAM" id="SSF51735">
    <property type="entry name" value="NAD(P)-binding Rossmann-fold domains"/>
    <property type="match status" value="1"/>
</dbReference>
<evidence type="ECO:0000256" key="9">
    <source>
        <dbReference type="ARBA" id="ARBA00023064"/>
    </source>
</evidence>
<feature type="binding site" description="in other chain" evidence="14">
    <location>
        <position position="204"/>
    </location>
    <ligand>
        <name>substrate</name>
        <note>ligand shared between dimeric partners</note>
    </ligand>
</feature>
<feature type="binding site" evidence="14">
    <location>
        <position position="469"/>
    </location>
    <ligand>
        <name>substrate</name>
        <note>ligand shared between dimeric partners</note>
    </ligand>
</feature>
<evidence type="ECO:0000256" key="8">
    <source>
        <dbReference type="ARBA" id="ARBA00023002"/>
    </source>
</evidence>
<comment type="caution">
    <text evidence="18">The sequence shown here is derived from an EMBL/GenBank/DDBJ whole genome shotgun (WGS) entry which is preliminary data.</text>
</comment>
<comment type="similarity">
    <text evidence="3 12 15">Belongs to the 6-phosphogluconate dehydrogenase family.</text>
</comment>
<comment type="subunit">
    <text evidence="4 12">Homodimer.</text>
</comment>
<dbReference type="AlphaFoldDB" id="A0AAV5NPQ8"/>
<organism evidence="18 19">
    <name type="scientific">Vibrio penaeicida</name>
    <dbReference type="NCBI Taxonomy" id="104609"/>
    <lineage>
        <taxon>Bacteria</taxon>
        <taxon>Pseudomonadati</taxon>
        <taxon>Pseudomonadota</taxon>
        <taxon>Gammaproteobacteria</taxon>
        <taxon>Vibrionales</taxon>
        <taxon>Vibrionaceae</taxon>
        <taxon>Vibrio</taxon>
    </lineage>
</organism>
<evidence type="ECO:0000313" key="19">
    <source>
        <dbReference type="Proteomes" id="UP001156690"/>
    </source>
</evidence>
<accession>A0AAV5NPQ8</accession>
<dbReference type="InterPro" id="IPR006183">
    <property type="entry name" value="Pgluconate_DH"/>
</dbReference>
<dbReference type="InterPro" id="IPR036291">
    <property type="entry name" value="NAD(P)-bd_dom_sf"/>
</dbReference>
<feature type="binding site" description="in other chain" evidence="14">
    <location>
        <position position="108"/>
    </location>
    <ligand>
        <name>substrate</name>
        <note>ligand shared between dimeric partners</note>
    </ligand>
</feature>
<evidence type="ECO:0000256" key="1">
    <source>
        <dbReference type="ARBA" id="ARBA00002526"/>
    </source>
</evidence>
<gene>
    <name evidence="18" type="primary">gnd</name>
    <name evidence="18" type="ORF">GCM10007932_16940</name>
</gene>
<evidence type="ECO:0000256" key="6">
    <source>
        <dbReference type="ARBA" id="ARBA00018193"/>
    </source>
</evidence>
<dbReference type="EC" id="1.1.1.44" evidence="5 12"/>
<evidence type="ECO:0000256" key="5">
    <source>
        <dbReference type="ARBA" id="ARBA00013011"/>
    </source>
</evidence>
<dbReference type="Gene3D" id="3.40.50.720">
    <property type="entry name" value="NAD(P)-binding Rossmann-like Domain"/>
    <property type="match status" value="1"/>
</dbReference>
<dbReference type="PROSITE" id="PS00461">
    <property type="entry name" value="6PGD"/>
    <property type="match status" value="1"/>
</dbReference>
<name>A0AAV5NPQ8_9VIBR</name>
<dbReference type="RefSeq" id="WP_126609282.1">
    <property type="nucleotide sequence ID" value="NZ_AP025145.1"/>
</dbReference>
<dbReference type="GO" id="GO:0006098">
    <property type="term" value="P:pentose-phosphate shunt"/>
    <property type="evidence" value="ECO:0007669"/>
    <property type="project" value="UniProtKB-KW"/>
</dbReference>
<keyword evidence="8 12" id="KW-0560">Oxidoreductase</keyword>
<dbReference type="SMART" id="SM01350">
    <property type="entry name" value="6PGD"/>
    <property type="match status" value="1"/>
</dbReference>
<evidence type="ECO:0000256" key="13">
    <source>
        <dbReference type="PIRSR" id="PIRSR000109-1"/>
    </source>
</evidence>
<protein>
    <recommendedName>
        <fullName evidence="6 12">6-phosphogluconate dehydrogenase, decarboxylating</fullName>
        <ecNumber evidence="5 12">1.1.1.44</ecNumber>
    </recommendedName>
</protein>
<feature type="binding site" description="in other chain" evidence="14">
    <location>
        <position position="301"/>
    </location>
    <ligand>
        <name>substrate</name>
        <note>ligand shared between dimeric partners</note>
    </ligand>
</feature>
<evidence type="ECO:0000256" key="2">
    <source>
        <dbReference type="ARBA" id="ARBA00004874"/>
    </source>
</evidence>
<feature type="region of interest" description="Disordered" evidence="16">
    <location>
        <begin position="479"/>
        <end position="503"/>
    </location>
</feature>
<evidence type="ECO:0000256" key="11">
    <source>
        <dbReference type="ARBA" id="ARBA00048640"/>
    </source>
</evidence>